<dbReference type="EMBL" id="JANAVB010014260">
    <property type="protein sequence ID" value="KAJ6834583.1"/>
    <property type="molecule type" value="Genomic_DNA"/>
</dbReference>
<keyword evidence="3" id="KW-1185">Reference proteome</keyword>
<dbReference type="GO" id="GO:0009536">
    <property type="term" value="C:plastid"/>
    <property type="evidence" value="ECO:0007669"/>
    <property type="project" value="TreeGrafter"/>
</dbReference>
<dbReference type="PANTHER" id="PTHR36773:SF1">
    <property type="entry name" value="EXPRESSED PROTEIN"/>
    <property type="match status" value="1"/>
</dbReference>
<evidence type="ECO:0000313" key="3">
    <source>
        <dbReference type="Proteomes" id="UP001140949"/>
    </source>
</evidence>
<proteinExistence type="predicted"/>
<evidence type="ECO:0000256" key="1">
    <source>
        <dbReference type="SAM" id="MobiDB-lite"/>
    </source>
</evidence>
<reference evidence="2" key="1">
    <citation type="journal article" date="2023" name="GigaByte">
        <title>Genome assembly of the bearded iris, Iris pallida Lam.</title>
        <authorList>
            <person name="Bruccoleri R.E."/>
            <person name="Oakeley E.J."/>
            <person name="Faust A.M.E."/>
            <person name="Altorfer M."/>
            <person name="Dessus-Babus S."/>
            <person name="Burckhardt D."/>
            <person name="Oertli M."/>
            <person name="Naumann U."/>
            <person name="Petersen F."/>
            <person name="Wong J."/>
        </authorList>
    </citation>
    <scope>NUCLEOTIDE SEQUENCE</scope>
    <source>
        <strain evidence="2">GSM-AAB239-AS_SAM_17_03QT</strain>
    </source>
</reference>
<name>A0AAX6H193_IRIPA</name>
<dbReference type="Proteomes" id="UP001140949">
    <property type="component" value="Unassembled WGS sequence"/>
</dbReference>
<protein>
    <submittedName>
        <fullName evidence="2">Lysine-rich arabinogalactan protein 19-like</fullName>
    </submittedName>
</protein>
<accession>A0AAX6H193</accession>
<organism evidence="2 3">
    <name type="scientific">Iris pallida</name>
    <name type="common">Sweet iris</name>
    <dbReference type="NCBI Taxonomy" id="29817"/>
    <lineage>
        <taxon>Eukaryota</taxon>
        <taxon>Viridiplantae</taxon>
        <taxon>Streptophyta</taxon>
        <taxon>Embryophyta</taxon>
        <taxon>Tracheophyta</taxon>
        <taxon>Spermatophyta</taxon>
        <taxon>Magnoliopsida</taxon>
        <taxon>Liliopsida</taxon>
        <taxon>Asparagales</taxon>
        <taxon>Iridaceae</taxon>
        <taxon>Iridoideae</taxon>
        <taxon>Irideae</taxon>
        <taxon>Iris</taxon>
    </lineage>
</organism>
<dbReference type="PANTHER" id="PTHR36773">
    <property type="entry name" value="EXPRESSED PROTEIN"/>
    <property type="match status" value="1"/>
</dbReference>
<dbReference type="AlphaFoldDB" id="A0AAX6H193"/>
<evidence type="ECO:0000313" key="2">
    <source>
        <dbReference type="EMBL" id="KAJ6834583.1"/>
    </source>
</evidence>
<sequence length="103" mass="10976">MEEMADPNPQEEGFSFSATVVPFDPPVPLLRGPVPAEPTDDPSAGAFVLAFPSAAGWASARRSTESKIVHQCLVANSSPPPPTPTRHRTIVSDTRLQHVSDTT</sequence>
<feature type="compositionally biased region" description="Polar residues" evidence="1">
    <location>
        <begin position="91"/>
        <end position="103"/>
    </location>
</feature>
<reference evidence="2" key="2">
    <citation type="submission" date="2023-04" db="EMBL/GenBank/DDBJ databases">
        <authorList>
            <person name="Bruccoleri R.E."/>
            <person name="Oakeley E.J."/>
            <person name="Faust A.-M."/>
            <person name="Dessus-Babus S."/>
            <person name="Altorfer M."/>
            <person name="Burckhardt D."/>
            <person name="Oertli M."/>
            <person name="Naumann U."/>
            <person name="Petersen F."/>
            <person name="Wong J."/>
        </authorList>
    </citation>
    <scope>NUCLEOTIDE SEQUENCE</scope>
    <source>
        <strain evidence="2">GSM-AAB239-AS_SAM_17_03QT</strain>
        <tissue evidence="2">Leaf</tissue>
    </source>
</reference>
<comment type="caution">
    <text evidence="2">The sequence shown here is derived from an EMBL/GenBank/DDBJ whole genome shotgun (WGS) entry which is preliminary data.</text>
</comment>
<feature type="region of interest" description="Disordered" evidence="1">
    <location>
        <begin position="74"/>
        <end position="103"/>
    </location>
</feature>
<gene>
    <name evidence="2" type="ORF">M6B38_334920</name>
</gene>